<keyword evidence="1" id="KW-1185">Reference proteome</keyword>
<protein>
    <submittedName>
        <fullName evidence="2">Uncharacterized protein LOC125424319 isoform X1</fullName>
    </submittedName>
</protein>
<gene>
    <name evidence="2" type="primary">LOC125424319</name>
</gene>
<reference evidence="2" key="1">
    <citation type="submission" date="2025-08" db="UniProtKB">
        <authorList>
            <consortium name="RefSeq"/>
        </authorList>
    </citation>
    <scope>IDENTIFICATION</scope>
    <source>
        <tissue evidence="2">Seedling</tissue>
    </source>
</reference>
<accession>A0ABM3ZSP3</accession>
<organism evidence="1 2">
    <name type="scientific">Ziziphus jujuba</name>
    <name type="common">Chinese jujube</name>
    <name type="synonym">Ziziphus sativa</name>
    <dbReference type="NCBI Taxonomy" id="326968"/>
    <lineage>
        <taxon>Eukaryota</taxon>
        <taxon>Viridiplantae</taxon>
        <taxon>Streptophyta</taxon>
        <taxon>Embryophyta</taxon>
        <taxon>Tracheophyta</taxon>
        <taxon>Spermatophyta</taxon>
        <taxon>Magnoliopsida</taxon>
        <taxon>eudicotyledons</taxon>
        <taxon>Gunneridae</taxon>
        <taxon>Pentapetalae</taxon>
        <taxon>rosids</taxon>
        <taxon>fabids</taxon>
        <taxon>Rosales</taxon>
        <taxon>Rhamnaceae</taxon>
        <taxon>Paliureae</taxon>
        <taxon>Ziziphus</taxon>
    </lineage>
</organism>
<sequence length="105" mass="11715">MRGNSKAYIVSNYKLLEEVGYVASATGYRAIYLPSNEAVDVKYLDLDHPNRQSYEDDIGIGKERGGLCYLEGTRHLPSEHGHGFQVARGMSDKGNGRLPACHWRS</sequence>
<dbReference type="Proteomes" id="UP001652623">
    <property type="component" value="Chromosome 9"/>
</dbReference>
<dbReference type="GeneID" id="125424319"/>
<evidence type="ECO:0000313" key="2">
    <source>
        <dbReference type="RefSeq" id="XP_060667501.1"/>
    </source>
</evidence>
<name>A0ABM3ZSP3_ZIZJJ</name>
<evidence type="ECO:0000313" key="1">
    <source>
        <dbReference type="Proteomes" id="UP001652623"/>
    </source>
</evidence>
<proteinExistence type="predicted"/>
<dbReference type="RefSeq" id="XP_060667501.1">
    <property type="nucleotide sequence ID" value="XM_060811518.1"/>
</dbReference>